<dbReference type="InterPro" id="IPR032675">
    <property type="entry name" value="LRR_dom_sf"/>
</dbReference>
<evidence type="ECO:0000313" key="2">
    <source>
        <dbReference type="EMBL" id="CAE2296435.1"/>
    </source>
</evidence>
<sequence>MTFSFFLYPLSMVQVILNAMLINSADSVNFLRECQVISMMEVLCCRHSQVDYLKRRLVSLGIVQPFAEGENLANVCGWASVVCDDNQLVTVIAWGYFQNHKRNIINLDWLPPTLTRVDITFGAYPKQRFDTRLWPRNLRSATFTECGMRGSIDLRTLPEKMETLNLSFNELSGTVHLTELPPRISKIDINHNNIEKVVVSNGELPKTLKKVNFLVNKKARAVCLDGRTLDQRVRIMHEVLIREPKRKVYMPGS</sequence>
<dbReference type="SUPFAM" id="SSF52058">
    <property type="entry name" value="L domain-like"/>
    <property type="match status" value="1"/>
</dbReference>
<evidence type="ECO:0008006" key="3">
    <source>
        <dbReference type="Google" id="ProtNLM"/>
    </source>
</evidence>
<evidence type="ECO:0000256" key="1">
    <source>
        <dbReference type="SAM" id="SignalP"/>
    </source>
</evidence>
<gene>
    <name evidence="2" type="ORF">NAES01612_LOCUS7393</name>
</gene>
<dbReference type="Gene3D" id="3.80.10.10">
    <property type="entry name" value="Ribonuclease Inhibitor"/>
    <property type="match status" value="1"/>
</dbReference>
<dbReference type="EMBL" id="HBKR01011107">
    <property type="protein sequence ID" value="CAE2296435.1"/>
    <property type="molecule type" value="Transcribed_RNA"/>
</dbReference>
<keyword evidence="1" id="KW-0732">Signal</keyword>
<organism evidence="2">
    <name type="scientific">Paramoeba aestuarina</name>
    <dbReference type="NCBI Taxonomy" id="180227"/>
    <lineage>
        <taxon>Eukaryota</taxon>
        <taxon>Amoebozoa</taxon>
        <taxon>Discosea</taxon>
        <taxon>Flabellinia</taxon>
        <taxon>Dactylopodida</taxon>
        <taxon>Paramoebidae</taxon>
        <taxon>Paramoeba</taxon>
    </lineage>
</organism>
<feature type="chain" id="PRO_5030600251" description="Leucine-rich repeat protein" evidence="1">
    <location>
        <begin position="28"/>
        <end position="253"/>
    </location>
</feature>
<feature type="signal peptide" evidence="1">
    <location>
        <begin position="1"/>
        <end position="27"/>
    </location>
</feature>
<proteinExistence type="predicted"/>
<reference evidence="2" key="1">
    <citation type="submission" date="2021-01" db="EMBL/GenBank/DDBJ databases">
        <authorList>
            <person name="Corre E."/>
            <person name="Pelletier E."/>
            <person name="Niang G."/>
            <person name="Scheremetjew M."/>
            <person name="Finn R."/>
            <person name="Kale V."/>
            <person name="Holt S."/>
            <person name="Cochrane G."/>
            <person name="Meng A."/>
            <person name="Brown T."/>
            <person name="Cohen L."/>
        </authorList>
    </citation>
    <scope>NUCLEOTIDE SEQUENCE</scope>
    <source>
        <strain evidence="2">SoJaBio B1-5/56/2</strain>
    </source>
</reference>
<dbReference type="AlphaFoldDB" id="A0A7S4KJ46"/>
<accession>A0A7S4KJ46</accession>
<protein>
    <recommendedName>
        <fullName evidence="3">Leucine-rich repeat protein</fullName>
    </recommendedName>
</protein>
<name>A0A7S4KJ46_9EUKA</name>